<dbReference type="AlphaFoldDB" id="A0AAN6LZQ6"/>
<evidence type="ECO:0000313" key="2">
    <source>
        <dbReference type="Proteomes" id="UP001280581"/>
    </source>
</evidence>
<evidence type="ECO:0000313" key="1">
    <source>
        <dbReference type="EMBL" id="KAK3208329.1"/>
    </source>
</evidence>
<name>A0AAN6LZQ6_9PLEO</name>
<accession>A0AAN6LZQ6</accession>
<comment type="caution">
    <text evidence="1">The sequence shown here is derived from an EMBL/GenBank/DDBJ whole genome shotgun (WGS) entry which is preliminary data.</text>
</comment>
<reference evidence="1 2" key="1">
    <citation type="submission" date="2021-02" db="EMBL/GenBank/DDBJ databases">
        <title>Genome assembly of Pseudopithomyces chartarum.</title>
        <authorList>
            <person name="Jauregui R."/>
            <person name="Singh J."/>
            <person name="Voisey C."/>
        </authorList>
    </citation>
    <scope>NUCLEOTIDE SEQUENCE [LARGE SCALE GENOMIC DNA]</scope>
    <source>
        <strain evidence="1 2">AGR01</strain>
    </source>
</reference>
<sequence>MADQEAVDRLYKSVKRAVQFDPTLGVYERTYIERWVSDLSPWQVDILKTRAKLIDSKKDRDVWFALLGKVVRFYQVADRYNGVFEFLRTRIFVQDHADMVHAIVWRARNPSDIKPNSELSKAVHKTLLSQVDGEDSSVFKGIYAPLQKFYTADIKNHWTENVTSFDNVPPSHPFVQDLVRQLNRITPGPTPLATIREYLRILTDTSFHVTTFAMEHFRYTVGSLNQLPSGSRIRIPLRLIRWNSDAHQRACHHPWFSCDVISMLILSLAAPAPMLSSLRNLAPGMADPELKPNPFKDIRVAELTPSQSLRTAFEYAKIAAFSPQKLTTVLMVSLVDTEHWRLPYYPDMELQRVKCEAREYMALTHFFALGFEPEGMTMWQSWKHMGPRITDHIALGGAKVRSWEEAGEFVATFEDLVKRDVGKAFSSVKNEQYRKLFGVDIFDILSHYPNVRCKEVLPKFLPWVEVRMVECVQSSDVVKFEWWADAQSTRHPPESMIGLGLDTEINSIFGLQPNKFNILL</sequence>
<dbReference type="Proteomes" id="UP001280581">
    <property type="component" value="Unassembled WGS sequence"/>
</dbReference>
<protein>
    <submittedName>
        <fullName evidence="1">Uncharacterized protein</fullName>
    </submittedName>
</protein>
<keyword evidence="2" id="KW-1185">Reference proteome</keyword>
<organism evidence="1 2">
    <name type="scientific">Pseudopithomyces chartarum</name>
    <dbReference type="NCBI Taxonomy" id="1892770"/>
    <lineage>
        <taxon>Eukaryota</taxon>
        <taxon>Fungi</taxon>
        <taxon>Dikarya</taxon>
        <taxon>Ascomycota</taxon>
        <taxon>Pezizomycotina</taxon>
        <taxon>Dothideomycetes</taxon>
        <taxon>Pleosporomycetidae</taxon>
        <taxon>Pleosporales</taxon>
        <taxon>Massarineae</taxon>
        <taxon>Didymosphaeriaceae</taxon>
        <taxon>Pseudopithomyces</taxon>
    </lineage>
</organism>
<proteinExistence type="predicted"/>
<gene>
    <name evidence="1" type="ORF">GRF29_77g346318</name>
</gene>
<dbReference type="EMBL" id="WVTA01000007">
    <property type="protein sequence ID" value="KAK3208329.1"/>
    <property type="molecule type" value="Genomic_DNA"/>
</dbReference>